<dbReference type="Proteomes" id="UP000504637">
    <property type="component" value="Unplaced"/>
</dbReference>
<sequence>MPLSSKTAAEPRIRTFHSKSRAGCKTCKYVLRYLSTVIIGVEASWLQVHALVGLRLQLLRSTCTL</sequence>
<accession>A0A6J3MB83</accession>
<evidence type="ECO:0000313" key="2">
    <source>
        <dbReference type="RefSeq" id="XP_033462154.1"/>
    </source>
</evidence>
<reference evidence="2" key="3">
    <citation type="submission" date="2025-08" db="UniProtKB">
        <authorList>
            <consortium name="RefSeq"/>
        </authorList>
    </citation>
    <scope>IDENTIFICATION</scope>
    <source>
        <strain evidence="2">CBS 342.82</strain>
    </source>
</reference>
<dbReference type="RefSeq" id="XP_033462154.1">
    <property type="nucleotide sequence ID" value="XM_033604206.1"/>
</dbReference>
<dbReference type="GeneID" id="54362006"/>
<organism evidence="2">
    <name type="scientific">Dissoconium aciculare CBS 342.82</name>
    <dbReference type="NCBI Taxonomy" id="1314786"/>
    <lineage>
        <taxon>Eukaryota</taxon>
        <taxon>Fungi</taxon>
        <taxon>Dikarya</taxon>
        <taxon>Ascomycota</taxon>
        <taxon>Pezizomycotina</taxon>
        <taxon>Dothideomycetes</taxon>
        <taxon>Dothideomycetidae</taxon>
        <taxon>Mycosphaerellales</taxon>
        <taxon>Dissoconiaceae</taxon>
        <taxon>Dissoconium</taxon>
    </lineage>
</organism>
<gene>
    <name evidence="2" type="ORF">K489DRAFT_377661</name>
</gene>
<name>A0A6J3MB83_9PEZI</name>
<protein>
    <submittedName>
        <fullName evidence="2">Uncharacterized protein</fullName>
    </submittedName>
</protein>
<reference evidence="2" key="2">
    <citation type="submission" date="2020-04" db="EMBL/GenBank/DDBJ databases">
        <authorList>
            <consortium name="NCBI Genome Project"/>
        </authorList>
    </citation>
    <scope>NUCLEOTIDE SEQUENCE</scope>
    <source>
        <strain evidence="2">CBS 342.82</strain>
    </source>
</reference>
<dbReference type="AlphaFoldDB" id="A0A6J3MB83"/>
<proteinExistence type="predicted"/>
<evidence type="ECO:0000313" key="1">
    <source>
        <dbReference type="Proteomes" id="UP000504637"/>
    </source>
</evidence>
<keyword evidence="1" id="KW-1185">Reference proteome</keyword>
<reference evidence="2" key="1">
    <citation type="submission" date="2020-01" db="EMBL/GenBank/DDBJ databases">
        <authorList>
            <consortium name="DOE Joint Genome Institute"/>
            <person name="Haridas S."/>
            <person name="Albert R."/>
            <person name="Binder M."/>
            <person name="Bloem J."/>
            <person name="Labutti K."/>
            <person name="Salamov A."/>
            <person name="Andreopoulos B."/>
            <person name="Baker S.E."/>
            <person name="Barry K."/>
            <person name="Bills G."/>
            <person name="Bluhm B.H."/>
            <person name="Cannon C."/>
            <person name="Castanera R."/>
            <person name="Culley D.E."/>
            <person name="Daum C."/>
            <person name="Ezra D."/>
            <person name="Gonzalez J.B."/>
            <person name="Henrissat B."/>
            <person name="Kuo A."/>
            <person name="Liang C."/>
            <person name="Lipzen A."/>
            <person name="Lutzoni F."/>
            <person name="Magnuson J."/>
            <person name="Mondo S."/>
            <person name="Nolan M."/>
            <person name="Ohm R."/>
            <person name="Pangilinan J."/>
            <person name="Park H.-J."/>
            <person name="Ramirez L."/>
            <person name="Alfaro M."/>
            <person name="Sun H."/>
            <person name="Tritt A."/>
            <person name="Yoshinaga Y."/>
            <person name="Zwiers L.-H."/>
            <person name="Turgeon B.G."/>
            <person name="Goodwin S.B."/>
            <person name="Spatafora J.W."/>
            <person name="Crous P.W."/>
            <person name="Grigoriev I.V."/>
        </authorList>
    </citation>
    <scope>NUCLEOTIDE SEQUENCE</scope>
    <source>
        <strain evidence="2">CBS 342.82</strain>
    </source>
</reference>